<accession>A0AAE1SYW0</accession>
<organism evidence="2 3">
    <name type="scientific">Anisodus tanguticus</name>
    <dbReference type="NCBI Taxonomy" id="243964"/>
    <lineage>
        <taxon>Eukaryota</taxon>
        <taxon>Viridiplantae</taxon>
        <taxon>Streptophyta</taxon>
        <taxon>Embryophyta</taxon>
        <taxon>Tracheophyta</taxon>
        <taxon>Spermatophyta</taxon>
        <taxon>Magnoliopsida</taxon>
        <taxon>eudicotyledons</taxon>
        <taxon>Gunneridae</taxon>
        <taxon>Pentapetalae</taxon>
        <taxon>asterids</taxon>
        <taxon>lamiids</taxon>
        <taxon>Solanales</taxon>
        <taxon>Solanaceae</taxon>
        <taxon>Solanoideae</taxon>
        <taxon>Hyoscyameae</taxon>
        <taxon>Anisodus</taxon>
    </lineage>
</organism>
<keyword evidence="3" id="KW-1185">Reference proteome</keyword>
<feature type="region of interest" description="Disordered" evidence="1">
    <location>
        <begin position="89"/>
        <end position="116"/>
    </location>
</feature>
<gene>
    <name evidence="2" type="ORF">RND71_003582</name>
</gene>
<proteinExistence type="predicted"/>
<evidence type="ECO:0000313" key="3">
    <source>
        <dbReference type="Proteomes" id="UP001291623"/>
    </source>
</evidence>
<sequence>MEKEATNDAKTQTLSSSAKRYCSNIVLEQPKPSFTSSSLVSTKHNISTDRGLHLGYENKNLQVDQATMVVRKEHQSQNVELIRICDSQSRKMADASRKRKRERNRNKKRKTAGTNETTCSYCTNKHARFGLDHEKPPPNMFNAFYGSSLSFKLIFGIVM</sequence>
<evidence type="ECO:0000313" key="2">
    <source>
        <dbReference type="EMBL" id="KAK4377286.1"/>
    </source>
</evidence>
<reference evidence="2" key="1">
    <citation type="submission" date="2023-12" db="EMBL/GenBank/DDBJ databases">
        <title>Genome assembly of Anisodus tanguticus.</title>
        <authorList>
            <person name="Wang Y.-J."/>
        </authorList>
    </citation>
    <scope>NUCLEOTIDE SEQUENCE</scope>
    <source>
        <strain evidence="2">KB-2021</strain>
        <tissue evidence="2">Leaf</tissue>
    </source>
</reference>
<name>A0AAE1SYW0_9SOLA</name>
<protein>
    <submittedName>
        <fullName evidence="2">Uncharacterized protein</fullName>
    </submittedName>
</protein>
<dbReference type="EMBL" id="JAVYJV010000002">
    <property type="protein sequence ID" value="KAK4377286.1"/>
    <property type="molecule type" value="Genomic_DNA"/>
</dbReference>
<comment type="caution">
    <text evidence="2">The sequence shown here is derived from an EMBL/GenBank/DDBJ whole genome shotgun (WGS) entry which is preliminary data.</text>
</comment>
<dbReference type="AlphaFoldDB" id="A0AAE1SYW0"/>
<feature type="compositionally biased region" description="Basic residues" evidence="1">
    <location>
        <begin position="97"/>
        <end position="111"/>
    </location>
</feature>
<evidence type="ECO:0000256" key="1">
    <source>
        <dbReference type="SAM" id="MobiDB-lite"/>
    </source>
</evidence>
<dbReference type="Proteomes" id="UP001291623">
    <property type="component" value="Unassembled WGS sequence"/>
</dbReference>